<dbReference type="PANTHER" id="PTHR33254:SF4">
    <property type="entry name" value="4-HYDROXY-4-METHYL-2-OXOGLUTARATE ALDOLASE 3-RELATED"/>
    <property type="match status" value="1"/>
</dbReference>
<comment type="cofactor">
    <cofactor evidence="2 10">
        <name>a divalent metal cation</name>
        <dbReference type="ChEBI" id="CHEBI:60240"/>
    </cofactor>
</comment>
<feature type="binding site" evidence="9">
    <location>
        <position position="107"/>
    </location>
    <ligand>
        <name>Mg(2+)</name>
        <dbReference type="ChEBI" id="CHEBI:18420"/>
    </ligand>
</feature>
<dbReference type="SUPFAM" id="SSF89562">
    <property type="entry name" value="RraA-like"/>
    <property type="match status" value="1"/>
</dbReference>
<dbReference type="STRING" id="861266.ARTSIC4J27_4490"/>
<feature type="binding site" evidence="9">
    <location>
        <begin position="84"/>
        <end position="87"/>
    </location>
    <ligand>
        <name>substrate</name>
    </ligand>
</feature>
<dbReference type="InterPro" id="IPR010203">
    <property type="entry name" value="RraA"/>
</dbReference>
<dbReference type="Proteomes" id="UP000035722">
    <property type="component" value="Unassembled WGS sequence"/>
</dbReference>
<dbReference type="GO" id="GO:0008948">
    <property type="term" value="F:oxaloacetate decarboxylase activity"/>
    <property type="evidence" value="ECO:0007669"/>
    <property type="project" value="UniProtKB-EC"/>
</dbReference>
<dbReference type="EMBL" id="CAQI01000059">
    <property type="protein sequence ID" value="CCQ48485.1"/>
    <property type="molecule type" value="Genomic_DNA"/>
</dbReference>
<dbReference type="GO" id="GO:0051252">
    <property type="term" value="P:regulation of RNA metabolic process"/>
    <property type="evidence" value="ECO:0007669"/>
    <property type="project" value="InterPro"/>
</dbReference>
<dbReference type="GO" id="GO:0046872">
    <property type="term" value="F:metal ion binding"/>
    <property type="evidence" value="ECO:0007669"/>
    <property type="project" value="UniProtKB-KW"/>
</dbReference>
<keyword evidence="5 9" id="KW-0479">Metal-binding</keyword>
<proteinExistence type="inferred from homology"/>
<comment type="function">
    <text evidence="7 10">Catalyzes the aldol cleavage of 4-hydroxy-4-methyl-2-oxoglutarate (HMG) into 2 molecules of pyruvate. Also contains a secondary oxaloacetate (OAA) decarboxylase activity due to the common pyruvate enolate transition state formed following C-C bond cleavage in the retro-aldol and decarboxylation reactions.</text>
</comment>
<evidence type="ECO:0000313" key="11">
    <source>
        <dbReference type="EMBL" id="CCQ48485.1"/>
    </source>
</evidence>
<evidence type="ECO:0000256" key="10">
    <source>
        <dbReference type="RuleBase" id="RU004338"/>
    </source>
</evidence>
<dbReference type="InterPro" id="IPR005493">
    <property type="entry name" value="RraA/RraA-like"/>
</dbReference>
<dbReference type="EC" id="4.1.1.112" evidence="10"/>
<comment type="catalytic activity">
    <reaction evidence="8 10">
        <text>oxaloacetate + H(+) = pyruvate + CO2</text>
        <dbReference type="Rhea" id="RHEA:15641"/>
        <dbReference type="ChEBI" id="CHEBI:15361"/>
        <dbReference type="ChEBI" id="CHEBI:15378"/>
        <dbReference type="ChEBI" id="CHEBI:16452"/>
        <dbReference type="ChEBI" id="CHEBI:16526"/>
        <dbReference type="EC" id="4.1.1.112"/>
    </reaction>
</comment>
<dbReference type="GO" id="GO:0047443">
    <property type="term" value="F:4-hydroxy-4-methyl-2-oxoglutarate aldolase activity"/>
    <property type="evidence" value="ECO:0007669"/>
    <property type="project" value="UniProtKB-EC"/>
</dbReference>
<evidence type="ECO:0000256" key="8">
    <source>
        <dbReference type="ARBA" id="ARBA00047973"/>
    </source>
</evidence>
<dbReference type="Gene3D" id="3.50.30.40">
    <property type="entry name" value="Ribonuclease E inhibitor RraA/RraA-like"/>
    <property type="match status" value="1"/>
</dbReference>
<dbReference type="PANTHER" id="PTHR33254">
    <property type="entry name" value="4-HYDROXY-4-METHYL-2-OXOGLUTARATE ALDOLASE 3-RELATED"/>
    <property type="match status" value="1"/>
</dbReference>
<dbReference type="RefSeq" id="WP_050057248.1">
    <property type="nucleotide sequence ID" value="NZ_CAQI01000059.1"/>
</dbReference>
<comment type="catalytic activity">
    <reaction evidence="1 10">
        <text>4-hydroxy-4-methyl-2-oxoglutarate = 2 pyruvate</text>
        <dbReference type="Rhea" id="RHEA:22748"/>
        <dbReference type="ChEBI" id="CHEBI:15361"/>
        <dbReference type="ChEBI" id="CHEBI:58276"/>
        <dbReference type="EC" id="4.1.3.17"/>
    </reaction>
</comment>
<dbReference type="Pfam" id="PF03737">
    <property type="entry name" value="RraA-like"/>
    <property type="match status" value="1"/>
</dbReference>
<dbReference type="GO" id="GO:0008428">
    <property type="term" value="F:ribonuclease inhibitor activity"/>
    <property type="evidence" value="ECO:0007669"/>
    <property type="project" value="InterPro"/>
</dbReference>
<organism evidence="11 12">
    <name type="scientific">Pseudarthrobacter siccitolerans</name>
    <dbReference type="NCBI Taxonomy" id="861266"/>
    <lineage>
        <taxon>Bacteria</taxon>
        <taxon>Bacillati</taxon>
        <taxon>Actinomycetota</taxon>
        <taxon>Actinomycetes</taxon>
        <taxon>Micrococcales</taxon>
        <taxon>Micrococcaceae</taxon>
        <taxon>Pseudarthrobacter</taxon>
    </lineage>
</organism>
<evidence type="ECO:0000256" key="9">
    <source>
        <dbReference type="PIRSR" id="PIRSR605493-1"/>
    </source>
</evidence>
<evidence type="ECO:0000256" key="4">
    <source>
        <dbReference type="ARBA" id="ARBA00011233"/>
    </source>
</evidence>
<comment type="cofactor">
    <cofactor evidence="9">
        <name>Mg(2+)</name>
        <dbReference type="ChEBI" id="CHEBI:18420"/>
    </cofactor>
</comment>
<dbReference type="InterPro" id="IPR036704">
    <property type="entry name" value="RraA/RraA-like_sf"/>
</dbReference>
<comment type="subunit">
    <text evidence="4 10">Homotrimer.</text>
</comment>
<keyword evidence="6 10" id="KW-0456">Lyase</keyword>
<protein>
    <recommendedName>
        <fullName evidence="10">4-hydroxy-4-methyl-2-oxoglutarate aldolase</fullName>
        <shortName evidence="10">HMG aldolase</shortName>
        <ecNumber evidence="10">4.1.1.112</ecNumber>
        <ecNumber evidence="10">4.1.3.17</ecNumber>
    </recommendedName>
    <alternativeName>
        <fullName evidence="10">Oxaloacetate decarboxylase</fullName>
    </alternativeName>
</protein>
<dbReference type="NCBIfam" id="TIGR01935">
    <property type="entry name" value="NOT-MenG"/>
    <property type="match status" value="1"/>
</dbReference>
<keyword evidence="9" id="KW-0460">Magnesium</keyword>
<keyword evidence="11" id="KW-0808">Transferase</keyword>
<dbReference type="CDD" id="cd16841">
    <property type="entry name" value="RraA_family"/>
    <property type="match status" value="1"/>
</dbReference>
<dbReference type="EC" id="4.1.3.17" evidence="10"/>
<dbReference type="AlphaFoldDB" id="A0A024H8L9"/>
<gene>
    <name evidence="11" type="ORF">ARTSIC4J27_4490</name>
</gene>
<comment type="caution">
    <text evidence="11">The sequence shown here is derived from an EMBL/GenBank/DDBJ whole genome shotgun (WGS) entry which is preliminary data.</text>
</comment>
<dbReference type="OrthoDB" id="943692at2"/>
<evidence type="ECO:0000256" key="5">
    <source>
        <dbReference type="ARBA" id="ARBA00022723"/>
    </source>
</evidence>
<evidence type="ECO:0000256" key="2">
    <source>
        <dbReference type="ARBA" id="ARBA00001968"/>
    </source>
</evidence>
<dbReference type="GO" id="GO:0008168">
    <property type="term" value="F:methyltransferase activity"/>
    <property type="evidence" value="ECO:0007669"/>
    <property type="project" value="UniProtKB-KW"/>
</dbReference>
<name>A0A024H8L9_9MICC</name>
<feature type="binding site" evidence="9">
    <location>
        <position position="106"/>
    </location>
    <ligand>
        <name>substrate</name>
    </ligand>
</feature>
<evidence type="ECO:0000256" key="6">
    <source>
        <dbReference type="ARBA" id="ARBA00023239"/>
    </source>
</evidence>
<dbReference type="GO" id="GO:0032259">
    <property type="term" value="P:methylation"/>
    <property type="evidence" value="ECO:0007669"/>
    <property type="project" value="UniProtKB-KW"/>
</dbReference>
<keyword evidence="12" id="KW-1185">Reference proteome</keyword>
<comment type="similarity">
    <text evidence="3 10">Belongs to the class II aldolase/RraA-like family.</text>
</comment>
<accession>A0A024H8L9</accession>
<reference evidence="12" key="1">
    <citation type="journal article" date="2014" name="Genome Announc.">
        <title>Genome Sequence of Arthrobacter siccitolerans 4J27, a Xeroprotectant-Producing Desiccation-Tolerant Microorganism.</title>
        <authorList>
            <person name="Manzanera M."/>
            <person name="Santa-Cruz-Calvo L."/>
            <person name="Vilchez J.I."/>
            <person name="Garcia-Fontana C."/>
            <person name="Silva-Castro G.A."/>
            <person name="Calvo C."/>
            <person name="Gonzalez-Lopez J."/>
        </authorList>
    </citation>
    <scope>NUCLEOTIDE SEQUENCE [LARGE SCALE GENOMIC DNA]</scope>
    <source>
        <strain evidence="12">4J27</strain>
    </source>
</reference>
<dbReference type="NCBIfam" id="NF006875">
    <property type="entry name" value="PRK09372.1"/>
    <property type="match status" value="1"/>
</dbReference>
<evidence type="ECO:0000256" key="7">
    <source>
        <dbReference type="ARBA" id="ARBA00025046"/>
    </source>
</evidence>
<sequence>MTAPAQNPANNIATADLYDERGDELASVSLQFQSLGGRSHFSGAVRTIRCFQDNALVKSTLATPGNGNVLVVDGGGSLGTALMGDMIAESAVANGWAGVVINGAIRDREAIAALDLGVKALGSNPRKSAKEGAGEVDVELEIDGVTIRPGATIWCDPDGILVER</sequence>
<keyword evidence="11" id="KW-0489">Methyltransferase</keyword>
<evidence type="ECO:0000256" key="1">
    <source>
        <dbReference type="ARBA" id="ARBA00001342"/>
    </source>
</evidence>
<evidence type="ECO:0000313" key="12">
    <source>
        <dbReference type="Proteomes" id="UP000035722"/>
    </source>
</evidence>
<evidence type="ECO:0000256" key="3">
    <source>
        <dbReference type="ARBA" id="ARBA00008621"/>
    </source>
</evidence>